<gene>
    <name evidence="1" type="ORF">A2924_01000</name>
</gene>
<name>A0A1F5X3Z1_9BACT</name>
<evidence type="ECO:0000313" key="2">
    <source>
        <dbReference type="Proteomes" id="UP000178046"/>
    </source>
</evidence>
<accession>A0A1F5X3Z1</accession>
<proteinExistence type="predicted"/>
<dbReference type="AlphaFoldDB" id="A0A1F5X3Z1"/>
<protein>
    <submittedName>
        <fullName evidence="1">Uncharacterized protein</fullName>
    </submittedName>
</protein>
<evidence type="ECO:0000313" key="1">
    <source>
        <dbReference type="EMBL" id="OGF82602.1"/>
    </source>
</evidence>
<comment type="caution">
    <text evidence="1">The sequence shown here is derived from an EMBL/GenBank/DDBJ whole genome shotgun (WGS) entry which is preliminary data.</text>
</comment>
<dbReference type="EMBL" id="MFIA01000022">
    <property type="protein sequence ID" value="OGF82602.1"/>
    <property type="molecule type" value="Genomic_DNA"/>
</dbReference>
<sequence length="79" mass="9563">MVTKENMLWPQTLRGALANEHLHWNEFEEKPHFHNWFKCEEYPCRTYCSSATLYKYETHFPTLTKIFTAMGWSLEPLNH</sequence>
<dbReference type="Proteomes" id="UP000178046">
    <property type="component" value="Unassembled WGS sequence"/>
</dbReference>
<reference evidence="1 2" key="1">
    <citation type="journal article" date="2016" name="Nat. Commun.">
        <title>Thousands of microbial genomes shed light on interconnected biogeochemical processes in an aquifer system.</title>
        <authorList>
            <person name="Anantharaman K."/>
            <person name="Brown C.T."/>
            <person name="Hug L.A."/>
            <person name="Sharon I."/>
            <person name="Castelle C.J."/>
            <person name="Probst A.J."/>
            <person name="Thomas B.C."/>
            <person name="Singh A."/>
            <person name="Wilkins M.J."/>
            <person name="Karaoz U."/>
            <person name="Brodie E.L."/>
            <person name="Williams K.H."/>
            <person name="Hubbard S.S."/>
            <person name="Banfield J.F."/>
        </authorList>
    </citation>
    <scope>NUCLEOTIDE SEQUENCE [LARGE SCALE GENOMIC DNA]</scope>
</reference>
<organism evidence="1 2">
    <name type="scientific">Candidatus Giovannonibacteria bacterium RIFCSPLOWO2_01_FULL_44_16</name>
    <dbReference type="NCBI Taxonomy" id="1798348"/>
    <lineage>
        <taxon>Bacteria</taxon>
        <taxon>Candidatus Giovannoniibacteriota</taxon>
    </lineage>
</organism>